<dbReference type="HOGENOM" id="CLU_024168_2_1_1"/>
<feature type="domain" description="F-box" evidence="1">
    <location>
        <begin position="15"/>
        <end position="62"/>
    </location>
</feature>
<keyword evidence="3" id="KW-1185">Reference proteome</keyword>
<dbReference type="PANTHER" id="PTHR32153">
    <property type="entry name" value="OJ000223_09.16 PROTEIN"/>
    <property type="match status" value="1"/>
</dbReference>
<dbReference type="eggNOG" id="ENOG502R3Z7">
    <property type="taxonomic scope" value="Eukaryota"/>
</dbReference>
<dbReference type="Pfam" id="PF00646">
    <property type="entry name" value="F-box"/>
    <property type="match status" value="1"/>
</dbReference>
<dbReference type="Gene3D" id="3.80.10.10">
    <property type="entry name" value="Ribonuclease Inhibitor"/>
    <property type="match status" value="1"/>
</dbReference>
<reference evidence="2" key="1">
    <citation type="submission" date="2015-04" db="UniProtKB">
        <authorList>
            <consortium name="EnsemblPlants"/>
        </authorList>
    </citation>
    <scope>IDENTIFICATION</scope>
</reference>
<dbReference type="AlphaFoldDB" id="A0A0E0KXK1"/>
<dbReference type="SUPFAM" id="SSF52047">
    <property type="entry name" value="RNI-like"/>
    <property type="match status" value="1"/>
</dbReference>
<dbReference type="Gene3D" id="1.20.1280.50">
    <property type="match status" value="1"/>
</dbReference>
<evidence type="ECO:0000313" key="3">
    <source>
        <dbReference type="Proteomes" id="UP000026962"/>
    </source>
</evidence>
<evidence type="ECO:0000259" key="1">
    <source>
        <dbReference type="PROSITE" id="PS50181"/>
    </source>
</evidence>
<dbReference type="EnsemblPlants" id="OPUNC05G00480.1">
    <property type="protein sequence ID" value="OPUNC05G00480.1"/>
    <property type="gene ID" value="OPUNC05G00480"/>
</dbReference>
<dbReference type="InterPro" id="IPR032675">
    <property type="entry name" value="LRR_dom_sf"/>
</dbReference>
<accession>A0A0E0KXK1</accession>
<dbReference type="Proteomes" id="UP000026962">
    <property type="component" value="Chromosome 5"/>
</dbReference>
<reference evidence="2" key="2">
    <citation type="submission" date="2018-05" db="EMBL/GenBank/DDBJ databases">
        <title>OpunRS2 (Oryza punctata Reference Sequence Version 2).</title>
        <authorList>
            <person name="Zhang J."/>
            <person name="Kudrna D."/>
            <person name="Lee S."/>
            <person name="Talag J."/>
            <person name="Welchert J."/>
            <person name="Wing R.A."/>
        </authorList>
    </citation>
    <scope>NUCLEOTIDE SEQUENCE [LARGE SCALE GENOMIC DNA]</scope>
</reference>
<name>A0A0E0KXK1_ORYPU</name>
<sequence length="447" mass="50946">MPNNAGQVVDPLSDDDRLSSLPDDVLIHILQRLQLRTAAQTTILARRWSHLLQSMTHLKIDANEFMPCQSRRKATRVKVAMSRYTQAIRTLLAPTVEPDRTIRTMHLRFYLKNNYLLSIARLVDDAVQSASASKIEVLDFAILTEVSELCCTEKDLARFGRRFMSFFQACPNAFRCLTSLSLCALRFRDSDIPNLLGSCHQLQHLLLRACDSGRNSVLKIDAPPCSQLRTLRMIFCSYIKVQLIHVPKLESVDCDTWVGANPPVYFGCVPLLDKIRFSSTCLTMQQPFVLSSWLSTVPTLTSLLLGFQDEMKSRRNYSLYSSLKSFNVKISHHICGGDGFEYNAGRSNVVWEASSDSIKHKNLRLLDIIGFQAEENLIKYIRLTIQRVIALQRIHLHEKEPCEDCDDIYLNTPSLSRTRFPNNEAEKDLLREQLLQGFSSTIEIIIC</sequence>
<protein>
    <recommendedName>
        <fullName evidence="1">F-box domain-containing protein</fullName>
    </recommendedName>
</protein>
<dbReference type="Gramene" id="OPUNC05G00480.1">
    <property type="protein sequence ID" value="OPUNC05G00480.1"/>
    <property type="gene ID" value="OPUNC05G00480"/>
</dbReference>
<dbReference type="InterPro" id="IPR001810">
    <property type="entry name" value="F-box_dom"/>
</dbReference>
<evidence type="ECO:0000313" key="2">
    <source>
        <dbReference type="EnsemblPlants" id="OPUNC05G00480.1"/>
    </source>
</evidence>
<dbReference type="SUPFAM" id="SSF81383">
    <property type="entry name" value="F-box domain"/>
    <property type="match status" value="1"/>
</dbReference>
<dbReference type="Pfam" id="PF23622">
    <property type="entry name" value="LRR_At1g61320_AtMIF1"/>
    <property type="match status" value="1"/>
</dbReference>
<dbReference type="InterPro" id="IPR036047">
    <property type="entry name" value="F-box-like_dom_sf"/>
</dbReference>
<organism evidence="2">
    <name type="scientific">Oryza punctata</name>
    <name type="common">Red rice</name>
    <dbReference type="NCBI Taxonomy" id="4537"/>
    <lineage>
        <taxon>Eukaryota</taxon>
        <taxon>Viridiplantae</taxon>
        <taxon>Streptophyta</taxon>
        <taxon>Embryophyta</taxon>
        <taxon>Tracheophyta</taxon>
        <taxon>Spermatophyta</taxon>
        <taxon>Magnoliopsida</taxon>
        <taxon>Liliopsida</taxon>
        <taxon>Poales</taxon>
        <taxon>Poaceae</taxon>
        <taxon>BOP clade</taxon>
        <taxon>Oryzoideae</taxon>
        <taxon>Oryzeae</taxon>
        <taxon>Oryzinae</taxon>
        <taxon>Oryza</taxon>
    </lineage>
</organism>
<dbReference type="PROSITE" id="PS50181">
    <property type="entry name" value="FBOX"/>
    <property type="match status" value="1"/>
</dbReference>
<proteinExistence type="predicted"/>
<dbReference type="InterPro" id="IPR055357">
    <property type="entry name" value="LRR_At1g61320_AtMIF1"/>
</dbReference>
<dbReference type="InterPro" id="IPR044997">
    <property type="entry name" value="F-box_plant"/>
</dbReference>
<dbReference type="STRING" id="4537.A0A0E0KXK1"/>